<name>A0A679JU27_VARPD</name>
<feature type="transmembrane region" description="Helical" evidence="1">
    <location>
        <begin position="52"/>
        <end position="77"/>
    </location>
</feature>
<dbReference type="RefSeq" id="WP_339093749.1">
    <property type="nucleotide sequence ID" value="NZ_LR743508.1"/>
</dbReference>
<dbReference type="EMBL" id="LR743508">
    <property type="protein sequence ID" value="CAA2109753.1"/>
    <property type="molecule type" value="Genomic_DNA"/>
</dbReference>
<reference evidence="2" key="1">
    <citation type="submission" date="2019-12" db="EMBL/GenBank/DDBJ databases">
        <authorList>
            <person name="Cremers G."/>
        </authorList>
    </citation>
    <scope>NUCLEOTIDE SEQUENCE</scope>
    <source>
        <strain evidence="2">Vvax</strain>
    </source>
</reference>
<keyword evidence="1" id="KW-0472">Membrane</keyword>
<dbReference type="AlphaFoldDB" id="A0A679JU27"/>
<evidence type="ECO:0000313" key="2">
    <source>
        <dbReference type="EMBL" id="CAA2109753.1"/>
    </source>
</evidence>
<gene>
    <name evidence="2" type="ORF">VVAX_06025</name>
</gene>
<protein>
    <submittedName>
        <fullName evidence="2">Uncharacterized protein</fullName>
    </submittedName>
</protein>
<evidence type="ECO:0000256" key="1">
    <source>
        <dbReference type="SAM" id="Phobius"/>
    </source>
</evidence>
<feature type="transmembrane region" description="Helical" evidence="1">
    <location>
        <begin position="89"/>
        <end position="110"/>
    </location>
</feature>
<keyword evidence="1" id="KW-0812">Transmembrane</keyword>
<organism evidence="2">
    <name type="scientific">Variovorax paradoxus</name>
    <dbReference type="NCBI Taxonomy" id="34073"/>
    <lineage>
        <taxon>Bacteria</taxon>
        <taxon>Pseudomonadati</taxon>
        <taxon>Pseudomonadota</taxon>
        <taxon>Betaproteobacteria</taxon>
        <taxon>Burkholderiales</taxon>
        <taxon>Comamonadaceae</taxon>
        <taxon>Variovorax</taxon>
    </lineage>
</organism>
<sequence>MKSLWLVKHPESYAAMVARIREFPWRQAAWVAALMGSNCAFAQSLKQAGVNIFNTIYGVVGVIGAIACLVTLLNWVTGNWLGREDPKKIFFQALLGTALAFGVVAIIQFVKDAVGGSASGISSL</sequence>
<accession>A0A679JU27</accession>
<proteinExistence type="predicted"/>
<keyword evidence="1" id="KW-1133">Transmembrane helix</keyword>